<evidence type="ECO:0000256" key="9">
    <source>
        <dbReference type="PIRSR" id="PIRSR004682-3"/>
    </source>
</evidence>
<keyword evidence="10" id="KW-0460">Magnesium</keyword>
<dbReference type="SUPFAM" id="SSF56784">
    <property type="entry name" value="HAD-like"/>
    <property type="match status" value="1"/>
</dbReference>
<dbReference type="GO" id="GO:0016791">
    <property type="term" value="F:phosphatase activity"/>
    <property type="evidence" value="ECO:0007669"/>
    <property type="project" value="InterPro"/>
</dbReference>
<evidence type="ECO:0000256" key="6">
    <source>
        <dbReference type="ARBA" id="ARBA00031828"/>
    </source>
</evidence>
<dbReference type="InterPro" id="IPR006549">
    <property type="entry name" value="HAD-SF_hydro_IIIA"/>
</dbReference>
<keyword evidence="12" id="KW-1185">Reference proteome</keyword>
<dbReference type="EC" id="3.1.3.-" evidence="7"/>
<dbReference type="AlphaFoldDB" id="A0A840TKA2"/>
<dbReference type="NCBIfam" id="TIGR01662">
    <property type="entry name" value="HAD-SF-IIIA"/>
    <property type="match status" value="1"/>
</dbReference>
<comment type="cofactor">
    <cofactor evidence="10">
        <name>Mg(2+)</name>
        <dbReference type="ChEBI" id="CHEBI:18420"/>
    </cofactor>
</comment>
<feature type="binding site" evidence="10">
    <location>
        <position position="90"/>
    </location>
    <ligand>
        <name>Zn(2+)</name>
        <dbReference type="ChEBI" id="CHEBI:29105"/>
    </ligand>
</feature>
<keyword evidence="2 7" id="KW-0963">Cytoplasm</keyword>
<dbReference type="NCBIfam" id="TIGR01656">
    <property type="entry name" value="Histidinol-ppas"/>
    <property type="match status" value="1"/>
</dbReference>
<dbReference type="GO" id="GO:0046872">
    <property type="term" value="F:metal ion binding"/>
    <property type="evidence" value="ECO:0007669"/>
    <property type="project" value="UniProtKB-KW"/>
</dbReference>
<comment type="cofactor">
    <cofactor evidence="10">
        <name>Zn(2+)</name>
        <dbReference type="ChEBI" id="CHEBI:29105"/>
    </cofactor>
</comment>
<keyword evidence="3 10" id="KW-0479">Metal-binding</keyword>
<evidence type="ECO:0000256" key="5">
    <source>
        <dbReference type="ARBA" id="ARBA00023277"/>
    </source>
</evidence>
<reference evidence="11 12" key="1">
    <citation type="submission" date="2020-08" db="EMBL/GenBank/DDBJ databases">
        <title>Genomic Encyclopedia of Type Strains, Phase IV (KMG-IV): sequencing the most valuable type-strain genomes for metagenomic binning, comparative biology and taxonomic classification.</title>
        <authorList>
            <person name="Goeker M."/>
        </authorList>
    </citation>
    <scope>NUCLEOTIDE SEQUENCE [LARGE SCALE GENOMIC DNA]</scope>
    <source>
        <strain evidence="11 12">DSM 105074</strain>
    </source>
</reference>
<evidence type="ECO:0000256" key="7">
    <source>
        <dbReference type="PIRNR" id="PIRNR004682"/>
    </source>
</evidence>
<name>A0A840TKA2_9BACT</name>
<dbReference type="Proteomes" id="UP000557307">
    <property type="component" value="Unassembled WGS sequence"/>
</dbReference>
<evidence type="ECO:0000256" key="4">
    <source>
        <dbReference type="ARBA" id="ARBA00022801"/>
    </source>
</evidence>
<comment type="similarity">
    <text evidence="7">Belongs to the gmhB family.</text>
</comment>
<keyword evidence="10" id="KW-0862">Zinc</keyword>
<dbReference type="RefSeq" id="WP_184169372.1">
    <property type="nucleotide sequence ID" value="NZ_JACHGF010000001.1"/>
</dbReference>
<accession>A0A840TKA2</accession>
<dbReference type="InterPro" id="IPR004446">
    <property type="entry name" value="Heptose_bisP_phosphatase"/>
</dbReference>
<evidence type="ECO:0000313" key="12">
    <source>
        <dbReference type="Proteomes" id="UP000557307"/>
    </source>
</evidence>
<feature type="site" description="Stabilizes the phosphoryl group" evidence="9">
    <location>
        <position position="102"/>
    </location>
</feature>
<evidence type="ECO:0000313" key="11">
    <source>
        <dbReference type="EMBL" id="MBB5281982.1"/>
    </source>
</evidence>
<evidence type="ECO:0000256" key="3">
    <source>
        <dbReference type="ARBA" id="ARBA00022723"/>
    </source>
</evidence>
<comment type="subcellular location">
    <subcellularLocation>
        <location evidence="1 7">Cytoplasm</location>
    </subcellularLocation>
</comment>
<comment type="caution">
    <text evidence="11">The sequence shown here is derived from an EMBL/GenBank/DDBJ whole genome shotgun (WGS) entry which is preliminary data.</text>
</comment>
<keyword evidence="4 7" id="KW-0378">Hydrolase</keyword>
<dbReference type="GO" id="GO:0005737">
    <property type="term" value="C:cytoplasm"/>
    <property type="evidence" value="ECO:0007669"/>
    <property type="project" value="UniProtKB-SubCell"/>
</dbReference>
<dbReference type="PANTHER" id="PTHR42891">
    <property type="entry name" value="D-GLYCERO-BETA-D-MANNO-HEPTOSE-1,7-BISPHOSPHATE 7-PHOSPHATASE"/>
    <property type="match status" value="1"/>
</dbReference>
<proteinExistence type="inferred from homology"/>
<evidence type="ECO:0000256" key="8">
    <source>
        <dbReference type="PIRSR" id="PIRSR004682-1"/>
    </source>
</evidence>
<dbReference type="PANTHER" id="PTHR42891:SF1">
    <property type="entry name" value="D-GLYCERO-BETA-D-MANNO-HEPTOSE-1,7-BISPHOSPHATE 7-PHOSPHATASE"/>
    <property type="match status" value="1"/>
</dbReference>
<evidence type="ECO:0000256" key="10">
    <source>
        <dbReference type="PIRSR" id="PIRSR004682-4"/>
    </source>
</evidence>
<evidence type="ECO:0000256" key="2">
    <source>
        <dbReference type="ARBA" id="ARBA00022490"/>
    </source>
</evidence>
<protein>
    <recommendedName>
        <fullName evidence="6 7">D,D-heptose 1,7-bisphosphate phosphatase</fullName>
        <ecNumber evidence="7">3.1.3.-</ecNumber>
    </recommendedName>
</protein>
<organism evidence="11 12">
    <name type="scientific">Rhabdobacter roseus</name>
    <dbReference type="NCBI Taxonomy" id="1655419"/>
    <lineage>
        <taxon>Bacteria</taxon>
        <taxon>Pseudomonadati</taxon>
        <taxon>Bacteroidota</taxon>
        <taxon>Cytophagia</taxon>
        <taxon>Cytophagales</taxon>
        <taxon>Cytophagaceae</taxon>
        <taxon>Rhabdobacter</taxon>
    </lineage>
</organism>
<feature type="site" description="Contributes to substrate recognition" evidence="9">
    <location>
        <position position="101"/>
    </location>
</feature>
<dbReference type="InterPro" id="IPR023214">
    <property type="entry name" value="HAD_sf"/>
</dbReference>
<dbReference type="PIRSF" id="PIRSF004682">
    <property type="entry name" value="GmhB"/>
    <property type="match status" value="1"/>
</dbReference>
<dbReference type="CDD" id="cd07503">
    <property type="entry name" value="HAD_HisB-N"/>
    <property type="match status" value="1"/>
</dbReference>
<feature type="active site" description="Nucleophile" evidence="8">
    <location>
        <position position="11"/>
    </location>
</feature>
<keyword evidence="5 7" id="KW-0119">Carbohydrate metabolism</keyword>
<feature type="site" description="Stabilizes the phosphoryl group" evidence="9">
    <location>
        <position position="52"/>
    </location>
</feature>
<dbReference type="InterPro" id="IPR036412">
    <property type="entry name" value="HAD-like_sf"/>
</dbReference>
<feature type="binding site" evidence="10">
    <location>
        <position position="127"/>
    </location>
    <ligand>
        <name>Mg(2+)</name>
        <dbReference type="ChEBI" id="CHEBI:18420"/>
    </ligand>
</feature>
<evidence type="ECO:0000256" key="1">
    <source>
        <dbReference type="ARBA" id="ARBA00004496"/>
    </source>
</evidence>
<dbReference type="EMBL" id="JACHGF010000001">
    <property type="protein sequence ID" value="MBB5281982.1"/>
    <property type="molecule type" value="Genomic_DNA"/>
</dbReference>
<gene>
    <name evidence="11" type="ORF">HNQ92_000103</name>
</gene>
<dbReference type="Pfam" id="PF13242">
    <property type="entry name" value="Hydrolase_like"/>
    <property type="match status" value="1"/>
</dbReference>
<dbReference type="GO" id="GO:0005975">
    <property type="term" value="P:carbohydrate metabolic process"/>
    <property type="evidence" value="ECO:0007669"/>
    <property type="project" value="InterPro"/>
</dbReference>
<feature type="binding site" evidence="10">
    <location>
        <position position="11"/>
    </location>
    <ligand>
        <name>Mg(2+)</name>
        <dbReference type="ChEBI" id="CHEBI:18420"/>
    </ligand>
</feature>
<dbReference type="InterPro" id="IPR006543">
    <property type="entry name" value="Histidinol-phos"/>
</dbReference>
<feature type="binding site" evidence="10">
    <location>
        <position position="9"/>
    </location>
    <ligand>
        <name>Mg(2+)</name>
        <dbReference type="ChEBI" id="CHEBI:18420"/>
    </ligand>
</feature>
<dbReference type="Gene3D" id="3.40.50.1000">
    <property type="entry name" value="HAD superfamily/HAD-like"/>
    <property type="match status" value="1"/>
</dbReference>
<sequence>MKKKCVFLDRDGVLNRDDQYYTYKLEDLVLLDGVAEALRLLKEAGYLLIVITNQAGIAKGLYTGQDVRVIHARMQELTGVAFDDLYFASHHPDYTSRSLTRKPDSLLIEKAMAKYHIDPALSWMVGDHARDMQAGRKAGVHTIHIVAAGGTSAGDYAAPSLLEAARIILQNGTEVL</sequence>
<feature type="active site" description="Nucleophile" evidence="8">
    <location>
        <position position="9"/>
    </location>
</feature>